<gene>
    <name evidence="6" type="primary">amiC</name>
    <name evidence="6" type="ordered locus">KVU_0701</name>
</gene>
<dbReference type="GO" id="GO:0030288">
    <property type="term" value="C:outer membrane-bounded periplasmic space"/>
    <property type="evidence" value="ECO:0007669"/>
    <property type="project" value="TreeGrafter"/>
</dbReference>
<keyword evidence="3 6" id="KW-0378">Hydrolase</keyword>
<dbReference type="PATRIC" id="fig|759362.5.peg.734"/>
<proteinExistence type="predicted"/>
<dbReference type="CDD" id="cd02696">
    <property type="entry name" value="MurNAc-LAA"/>
    <property type="match status" value="1"/>
</dbReference>
<evidence type="ECO:0000313" key="7">
    <source>
        <dbReference type="Proteomes" id="UP000000692"/>
    </source>
</evidence>
<dbReference type="GO" id="GO:0009253">
    <property type="term" value="P:peptidoglycan catabolic process"/>
    <property type="evidence" value="ECO:0007669"/>
    <property type="project" value="InterPro"/>
</dbReference>
<feature type="chain" id="PRO_5003391284" description="N-acetylmuramoyl-L-alanine amidase" evidence="4">
    <location>
        <begin position="20"/>
        <end position="397"/>
    </location>
</feature>
<protein>
    <recommendedName>
        <fullName evidence="2">N-acetylmuramoyl-L-alanine amidase</fullName>
        <ecNumber evidence="2">3.5.1.28</ecNumber>
    </recommendedName>
</protein>
<dbReference type="Gene3D" id="2.60.40.3500">
    <property type="match status" value="1"/>
</dbReference>
<evidence type="ECO:0000256" key="3">
    <source>
        <dbReference type="ARBA" id="ARBA00022801"/>
    </source>
</evidence>
<accession>F9Y4A4</accession>
<dbReference type="InterPro" id="IPR002508">
    <property type="entry name" value="MurNAc-LAA_cat"/>
</dbReference>
<name>F9Y4A4_KETVW</name>
<dbReference type="AlphaFoldDB" id="F9Y4A4"/>
<dbReference type="Pfam" id="PF01520">
    <property type="entry name" value="Amidase_3"/>
    <property type="match status" value="1"/>
</dbReference>
<dbReference type="eggNOG" id="COG0860">
    <property type="taxonomic scope" value="Bacteria"/>
</dbReference>
<keyword evidence="7" id="KW-1185">Reference proteome</keyword>
<dbReference type="SMART" id="SM00646">
    <property type="entry name" value="Ami_3"/>
    <property type="match status" value="1"/>
</dbReference>
<dbReference type="HOGENOM" id="CLU_014322_2_1_5"/>
<dbReference type="PANTHER" id="PTHR30404:SF0">
    <property type="entry name" value="N-ACETYLMURAMOYL-L-ALANINE AMIDASE AMIC"/>
    <property type="match status" value="1"/>
</dbReference>
<keyword evidence="4" id="KW-0732">Signal</keyword>
<dbReference type="InterPro" id="IPR021731">
    <property type="entry name" value="AMIN_dom"/>
</dbReference>
<evidence type="ECO:0000256" key="2">
    <source>
        <dbReference type="ARBA" id="ARBA00011901"/>
    </source>
</evidence>
<dbReference type="KEGG" id="kvl:KVU_0701"/>
<dbReference type="SUPFAM" id="SSF53187">
    <property type="entry name" value="Zn-dependent exopeptidases"/>
    <property type="match status" value="1"/>
</dbReference>
<dbReference type="Pfam" id="PF11741">
    <property type="entry name" value="AMIN"/>
    <property type="match status" value="1"/>
</dbReference>
<dbReference type="EMBL" id="CP002018">
    <property type="protein sequence ID" value="AEM40540.1"/>
    <property type="molecule type" value="Genomic_DNA"/>
</dbReference>
<evidence type="ECO:0000313" key="6">
    <source>
        <dbReference type="EMBL" id="AEM40540.1"/>
    </source>
</evidence>
<dbReference type="InterPro" id="IPR050695">
    <property type="entry name" value="N-acetylmuramoyl_amidase_3"/>
</dbReference>
<dbReference type="PANTHER" id="PTHR30404">
    <property type="entry name" value="N-ACETYLMURAMOYL-L-ALANINE AMIDASE"/>
    <property type="match status" value="1"/>
</dbReference>
<reference evidence="6 7" key="1">
    <citation type="journal article" date="2011" name="J. Bacteriol.">
        <title>Complete genome sequence of the industrial strain Ketogulonicigenium vulgare WSH-001.</title>
        <authorList>
            <person name="Liu L."/>
            <person name="Li Y."/>
            <person name="Zhang J."/>
            <person name="Zhou Z."/>
            <person name="Liu J."/>
            <person name="Li X."/>
            <person name="Zhou J."/>
            <person name="Du G."/>
            <person name="Wang L."/>
            <person name="Chen J."/>
        </authorList>
    </citation>
    <scope>NUCLEOTIDE SEQUENCE [LARGE SCALE GENOMIC DNA]</scope>
    <source>
        <strain evidence="6 7">WSH-001</strain>
    </source>
</reference>
<dbReference type="RefSeq" id="WP_014537621.1">
    <property type="nucleotide sequence ID" value="NC_017384.1"/>
</dbReference>
<feature type="domain" description="MurNAc-LAA" evidence="5">
    <location>
        <begin position="227"/>
        <end position="382"/>
    </location>
</feature>
<sequence length="397" mass="42218">MRFFATLALLLTLAGGALAQAPMAGLARMDAAGSAVSADHIGLSLSQAVPWRVFTLDDPRRLVVDFREVEFGSAGAQAISRDLPEGALRMGRLRPGWSRLVLDLAQPMRIARAGMQVASGDGRAQLNITLQPTDAAQFSVESGVPNASGWDMIPAALPRAAGDGRLVVAIDPGHGGIDPGAMRDGVIEAQLVLQFARELADRLQRSGDFTPVLTRSDDVFVPLSERMTIARAAGADVFISLHVDAVDQREVSGAVVYTLAARAADRATENMAERHNRGDLLAGLDLTGQDDRVATVLMDLARRETGPASERLAAALIASMSGAGAQMNTMPHRRAPLWVLNAADFPSILIEAGFISNPAERARLDTVLGRQPLIEGIVQGLQSWHQSEAALAPLRLR</sequence>
<dbReference type="GO" id="GO:0008745">
    <property type="term" value="F:N-acetylmuramoyl-L-alanine amidase activity"/>
    <property type="evidence" value="ECO:0007669"/>
    <property type="project" value="UniProtKB-EC"/>
</dbReference>
<evidence type="ECO:0000259" key="5">
    <source>
        <dbReference type="SMART" id="SM00646"/>
    </source>
</evidence>
<dbReference type="EC" id="3.5.1.28" evidence="2"/>
<evidence type="ECO:0000256" key="4">
    <source>
        <dbReference type="SAM" id="SignalP"/>
    </source>
</evidence>
<comment type="catalytic activity">
    <reaction evidence="1">
        <text>Hydrolyzes the link between N-acetylmuramoyl residues and L-amino acid residues in certain cell-wall glycopeptides.</text>
        <dbReference type="EC" id="3.5.1.28"/>
    </reaction>
</comment>
<dbReference type="Gene3D" id="3.40.630.40">
    <property type="entry name" value="Zn-dependent exopeptidases"/>
    <property type="match status" value="1"/>
</dbReference>
<feature type="signal peptide" evidence="4">
    <location>
        <begin position="1"/>
        <end position="19"/>
    </location>
</feature>
<organism evidence="6 7">
    <name type="scientific">Ketogulonicigenium vulgare (strain WSH-001)</name>
    <dbReference type="NCBI Taxonomy" id="759362"/>
    <lineage>
        <taxon>Bacteria</taxon>
        <taxon>Pseudomonadati</taxon>
        <taxon>Pseudomonadota</taxon>
        <taxon>Alphaproteobacteria</taxon>
        <taxon>Rhodobacterales</taxon>
        <taxon>Roseobacteraceae</taxon>
        <taxon>Ketogulonicigenium</taxon>
    </lineage>
</organism>
<dbReference type="OrthoDB" id="9806267at2"/>
<evidence type="ECO:0000256" key="1">
    <source>
        <dbReference type="ARBA" id="ARBA00001561"/>
    </source>
</evidence>
<dbReference type="Proteomes" id="UP000000692">
    <property type="component" value="Chromosome"/>
</dbReference>